<dbReference type="Proteomes" id="UP000002627">
    <property type="component" value="Chromosome"/>
</dbReference>
<protein>
    <recommendedName>
        <fullName evidence="3">DUF4767 domain-containing protein</fullName>
    </recommendedName>
</protein>
<evidence type="ECO:0008006" key="3">
    <source>
        <dbReference type="Google" id="ProtNLM"/>
    </source>
</evidence>
<organism evidence="1 2">
    <name type="scientific">Lactobacillus johnsonii (strain FI9785)</name>
    <dbReference type="NCBI Taxonomy" id="633699"/>
    <lineage>
        <taxon>Bacteria</taxon>
        <taxon>Bacillati</taxon>
        <taxon>Bacillota</taxon>
        <taxon>Bacilli</taxon>
        <taxon>Lactobacillales</taxon>
        <taxon>Lactobacillaceae</taxon>
        <taxon>Lactobacillus</taxon>
    </lineage>
</organism>
<reference evidence="1 2" key="1">
    <citation type="journal article" date="2009" name="J. Bacteriol.">
        <title>Complete genome sequence of Lactobacillus johnsonii FI9785, a competitive exclusion agent against pathogens in poultry.</title>
        <authorList>
            <person name="Wegmann U."/>
            <person name="Overweg K."/>
            <person name="Horn N."/>
            <person name="Goesmann A."/>
            <person name="Narbad A."/>
            <person name="Gasson M.J."/>
            <person name="Shearman C."/>
        </authorList>
    </citation>
    <scope>NUCLEOTIDE SEQUENCE [LARGE SCALE GENOMIC DNA]</scope>
    <source>
        <strain evidence="1 2">FI9785</strain>
    </source>
</reference>
<evidence type="ECO:0000313" key="1">
    <source>
        <dbReference type="EMBL" id="CAX67603.1"/>
    </source>
</evidence>
<dbReference type="AlphaFoldDB" id="D0R690"/>
<keyword evidence="2" id="KW-1185">Reference proteome</keyword>
<dbReference type="HOGENOM" id="CLU_1832627_0_0_9"/>
<name>D0R690_LACJF</name>
<accession>D0R690</accession>
<proteinExistence type="predicted"/>
<evidence type="ECO:0000313" key="2">
    <source>
        <dbReference type="Proteomes" id="UP000002627"/>
    </source>
</evidence>
<dbReference type="EMBL" id="FN298497">
    <property type="protein sequence ID" value="CAX67603.1"/>
    <property type="molecule type" value="Genomic_DNA"/>
</dbReference>
<gene>
    <name evidence="1" type="ordered locus">FI9785_1752</name>
</gene>
<sequence>MRVRTSKVAGDKGLYSVPVKLQGKWYNMDKNRRAKSESNNQLTEIEFGKHTLKTDDSSYEIHVPDKEYFEKHQKFSDQYLNDTHTWVKAFNSTEQLKGVNYITIFGWTVNSGYGTSYGYTILDGQPVVILANGEGKWTNQVYWKTPELAKKHKDQNFDKLVTEAENN</sequence>
<dbReference type="KEGG" id="ljf:FI9785_1752"/>